<evidence type="ECO:0000313" key="1">
    <source>
        <dbReference type="EMBL" id="AXH89410.1"/>
    </source>
</evidence>
<dbReference type="InterPro" id="IPR056908">
    <property type="entry name" value="Gp80-like"/>
</dbReference>
<dbReference type="AlphaFoldDB" id="A0A6N3JVA6"/>
<dbReference type="EMBL" id="CP031263">
    <property type="protein sequence ID" value="AXH89410.1"/>
    <property type="molecule type" value="Genomic_DNA"/>
</dbReference>
<sequence>MALGLSAANANAILNALCRATAFTGPAALWVKLHVGDPGTGSGNPAGHTTRIQATFGTAASGGAISNTAALSWTNVSTAEDYTHFSVWDASSAGNFQFSGTISANAMQVGDTFQVASGALNVTLPVAA</sequence>
<dbReference type="RefSeq" id="WP_114918964.1">
    <property type="nucleotide sequence ID" value="NZ_CP031263.1"/>
</dbReference>
<dbReference type="Pfam" id="PF23140">
    <property type="entry name" value="Gp80"/>
    <property type="match status" value="1"/>
</dbReference>
<name>A0A6N3JVA6_9ACTN</name>
<protein>
    <submittedName>
        <fullName evidence="1">Uncharacterized protein</fullName>
    </submittedName>
</protein>
<gene>
    <name evidence="1" type="ORF">DVH21_05360</name>
</gene>
<accession>A0A6N3JVA6</accession>
<reference evidence="1 2" key="2">
    <citation type="submission" date="2018-08" db="EMBL/GenBank/DDBJ databases">
        <title>Streptomyces kandeliansis sp. nov., an endophytic bacterium isolated from mangrove plant.</title>
        <authorList>
            <person name="Wang R."/>
        </authorList>
    </citation>
    <scope>NUCLEOTIDE SEQUENCE [LARGE SCALE GENOMIC DNA]</scope>
    <source>
        <strain evidence="2">H14(2018)</strain>
    </source>
</reference>
<organism evidence="1 2">
    <name type="scientific">Micromonospora aurantiaca</name>
    <name type="common">nom. illeg.</name>
    <dbReference type="NCBI Taxonomy" id="47850"/>
    <lineage>
        <taxon>Bacteria</taxon>
        <taxon>Bacillati</taxon>
        <taxon>Actinomycetota</taxon>
        <taxon>Actinomycetes</taxon>
        <taxon>Micromonosporales</taxon>
        <taxon>Micromonosporaceae</taxon>
        <taxon>Micromonospora</taxon>
    </lineage>
</organism>
<dbReference type="Proteomes" id="UP000253958">
    <property type="component" value="Chromosome"/>
</dbReference>
<proteinExistence type="predicted"/>
<evidence type="ECO:0000313" key="2">
    <source>
        <dbReference type="Proteomes" id="UP000253958"/>
    </source>
</evidence>
<reference evidence="1 2" key="1">
    <citation type="submission" date="2018-07" db="EMBL/GenBank/DDBJ databases">
        <authorList>
            <person name="Ye Y."/>
        </authorList>
    </citation>
    <scope>NUCLEOTIDE SEQUENCE [LARGE SCALE GENOMIC DNA]</scope>
    <source>
        <strain evidence="2">H14(2018)</strain>
    </source>
</reference>